<proteinExistence type="predicted"/>
<evidence type="ECO:0000256" key="1">
    <source>
        <dbReference type="SAM" id="Phobius"/>
    </source>
</evidence>
<gene>
    <name evidence="2" type="ORF">F945_03480</name>
</gene>
<accession>S3N812</accession>
<dbReference type="Proteomes" id="UP000014568">
    <property type="component" value="Unassembled WGS sequence"/>
</dbReference>
<dbReference type="AlphaFoldDB" id="S3N812"/>
<dbReference type="eggNOG" id="ENOG50338HJ">
    <property type="taxonomic scope" value="Bacteria"/>
</dbReference>
<sequence length="152" mass="17674">MNNLSLLSDALDDAQYLKELHYFIEEHKLPITSKDDLDEQIIVIEKYLGQDQFTQLHAKRKKANLGTGILALPVLFYCIFLFMSRYLGYFDVDLNVKSISQVIFADAIQYIWFVALYALAFIGLVAYFYKLNTQAKHTIRQVTQQLVQRTQP</sequence>
<dbReference type="Pfam" id="PF19592">
    <property type="entry name" value="DUF6097"/>
    <property type="match status" value="1"/>
</dbReference>
<keyword evidence="3" id="KW-1185">Reference proteome</keyword>
<dbReference type="HOGENOM" id="CLU_144752_0_0_6"/>
<dbReference type="OrthoDB" id="6689855at2"/>
<comment type="caution">
    <text evidence="2">The sequence shown here is derived from an EMBL/GenBank/DDBJ whole genome shotgun (WGS) entry which is preliminary data.</text>
</comment>
<feature type="transmembrane region" description="Helical" evidence="1">
    <location>
        <begin position="107"/>
        <end position="129"/>
    </location>
</feature>
<protein>
    <submittedName>
        <fullName evidence="2">Uncharacterized protein</fullName>
    </submittedName>
</protein>
<dbReference type="InterPro" id="IPR046079">
    <property type="entry name" value="DUF6097"/>
</dbReference>
<evidence type="ECO:0000313" key="3">
    <source>
        <dbReference type="Proteomes" id="UP000014568"/>
    </source>
</evidence>
<dbReference type="PATRIC" id="fig|421052.3.peg.3413"/>
<keyword evidence="1" id="KW-0472">Membrane</keyword>
<evidence type="ECO:0000313" key="2">
    <source>
        <dbReference type="EMBL" id="EPF70454.1"/>
    </source>
</evidence>
<keyword evidence="1" id="KW-0812">Transmembrane</keyword>
<name>S3N812_9GAMM</name>
<organism evidence="2 3">
    <name type="scientific">Acinetobacter rudis CIP 110305</name>
    <dbReference type="NCBI Taxonomy" id="421052"/>
    <lineage>
        <taxon>Bacteria</taxon>
        <taxon>Pseudomonadati</taxon>
        <taxon>Pseudomonadota</taxon>
        <taxon>Gammaproteobacteria</taxon>
        <taxon>Moraxellales</taxon>
        <taxon>Moraxellaceae</taxon>
        <taxon>Acinetobacter</taxon>
    </lineage>
</organism>
<reference evidence="2 3" key="1">
    <citation type="submission" date="2013-06" db="EMBL/GenBank/DDBJ databases">
        <title>The Genome Sequence of Acinetobacter rudis CIP 110305.</title>
        <authorList>
            <consortium name="The Broad Institute Genome Sequencing Platform"/>
            <consortium name="The Broad Institute Genome Sequencing Center for Infectious Disease"/>
            <person name="Cerqueira G."/>
            <person name="Feldgarden M."/>
            <person name="Courvalin P."/>
            <person name="Perichon B."/>
            <person name="Grillot-Courvalin C."/>
            <person name="Clermont D."/>
            <person name="Rocha E."/>
            <person name="Yoon E.-J."/>
            <person name="Nemec A."/>
            <person name="Young S.K."/>
            <person name="Zeng Q."/>
            <person name="Gargeya S."/>
            <person name="Fitzgerald M."/>
            <person name="Abouelleil A."/>
            <person name="Alvarado L."/>
            <person name="Berlin A.M."/>
            <person name="Chapman S.B."/>
            <person name="Dewar J."/>
            <person name="Goldberg J."/>
            <person name="Griggs A."/>
            <person name="Gujja S."/>
            <person name="Hansen M."/>
            <person name="Howarth C."/>
            <person name="Imamovic A."/>
            <person name="Larimer J."/>
            <person name="McCowan C."/>
            <person name="Murphy C."/>
            <person name="Pearson M."/>
            <person name="Priest M."/>
            <person name="Roberts A."/>
            <person name="Saif S."/>
            <person name="Shea T."/>
            <person name="Sykes S."/>
            <person name="Wortman J."/>
            <person name="Nusbaum C."/>
            <person name="Birren B."/>
        </authorList>
    </citation>
    <scope>NUCLEOTIDE SEQUENCE [LARGE SCALE GENOMIC DNA]</scope>
    <source>
        <strain evidence="2 3">CIP 110305</strain>
    </source>
</reference>
<dbReference type="EMBL" id="ATGI01000038">
    <property type="protein sequence ID" value="EPF70454.1"/>
    <property type="molecule type" value="Genomic_DNA"/>
</dbReference>
<feature type="transmembrane region" description="Helical" evidence="1">
    <location>
        <begin position="65"/>
        <end position="87"/>
    </location>
</feature>
<dbReference type="RefSeq" id="WP_016657840.1">
    <property type="nucleotide sequence ID" value="NZ_KE340355.1"/>
</dbReference>
<keyword evidence="1" id="KW-1133">Transmembrane helix</keyword>